<protein>
    <submittedName>
        <fullName evidence="1">Uncharacterized protein</fullName>
    </submittedName>
</protein>
<reference evidence="1 2" key="1">
    <citation type="submission" date="2023-12" db="EMBL/GenBank/DDBJ databases">
        <title>First complete genome sequence of Pseudomonas canadensis strain Pcan-CK-23 isolated from homogenized tissues of Zophobas morio larvae.</title>
        <authorList>
            <person name="Kundlacz C."/>
            <person name="Aldeia C."/>
            <person name="Eddoubaji Y."/>
            <person name="Campos-Madueno E.I."/>
            <person name="Endimiani A."/>
        </authorList>
    </citation>
    <scope>NUCLEOTIDE SEQUENCE [LARGE SCALE GENOMIC DNA]</scope>
    <source>
        <strain evidence="1 2">Pcan-CK-23</strain>
    </source>
</reference>
<dbReference type="RefSeq" id="WP_122685344.1">
    <property type="nucleotide sequence ID" value="NZ_CP139639.1"/>
</dbReference>
<evidence type="ECO:0000313" key="1">
    <source>
        <dbReference type="EMBL" id="WRI27225.1"/>
    </source>
</evidence>
<gene>
    <name evidence="1" type="ORF">SPL95_13105</name>
</gene>
<organism evidence="1 2">
    <name type="scientific">Pseudomonas canadensis</name>
    <dbReference type="NCBI Taxonomy" id="915099"/>
    <lineage>
        <taxon>Bacteria</taxon>
        <taxon>Pseudomonadati</taxon>
        <taxon>Pseudomonadota</taxon>
        <taxon>Gammaproteobacteria</taxon>
        <taxon>Pseudomonadales</taxon>
        <taxon>Pseudomonadaceae</taxon>
        <taxon>Pseudomonas</taxon>
    </lineage>
</organism>
<keyword evidence="2" id="KW-1185">Reference proteome</keyword>
<name>A0ABZ1ACT4_9PSED</name>
<accession>A0ABZ1ACT4</accession>
<dbReference type="EMBL" id="CP139639">
    <property type="protein sequence ID" value="WRI27225.1"/>
    <property type="molecule type" value="Genomic_DNA"/>
</dbReference>
<dbReference type="Proteomes" id="UP001322392">
    <property type="component" value="Chromosome"/>
</dbReference>
<sequence>MSKPKSIKSKPKKSQAGKGAAGSEAVLAFDGPQVVRALPDGLVPAQYYFNDLECEIVTPWTFLPEAGETHYVVPVWDDHSAAPVDVLPALRLDGPLTAGDFPYPFEIPQAFLLRSAIVDLSFRIHLDSPTSPNFDISEPTLLRIDRDAPGVGGPLPPAIFPVDPITDAYLGMTPLVPMEVPGGYLGREIGDEILMYFSDMNTLPTGAPAVVSPPLISATGQIFVNVPNTVFQNFPGAAFIFCFYRLRDRAGNLNPEFSLVAQAALRVGLPAPTYMRPRFPQADSEPIANPNRFMTCACTPKIWFGVEIRIDPNTGPGTGIQHGDLVVMHFQGYGQAPDVNPLPDIVDTQSHIWDGVADALGYSFWILDVERLIRPLKENAGGEANYRVYRGGGLIGRSASRFARFDRVVSSAPPTRYCWIDGNAPEP</sequence>
<proteinExistence type="predicted"/>
<evidence type="ECO:0000313" key="2">
    <source>
        <dbReference type="Proteomes" id="UP001322392"/>
    </source>
</evidence>